<dbReference type="Proteomes" id="UP000267166">
    <property type="component" value="Unassembled WGS sequence"/>
</dbReference>
<gene>
    <name evidence="2" type="ORF">D9K80_14580</name>
</gene>
<dbReference type="InterPro" id="IPR013321">
    <property type="entry name" value="Arc_rbn_hlx_hlx"/>
</dbReference>
<dbReference type="AlphaFoldDB" id="A0A498D531"/>
<dbReference type="RefSeq" id="WP_121594823.1">
    <property type="nucleotide sequence ID" value="NZ_RCHD01000042.1"/>
</dbReference>
<dbReference type="InterPro" id="IPR005569">
    <property type="entry name" value="Arc_DNA-bd_dom"/>
</dbReference>
<dbReference type="Pfam" id="PF03869">
    <property type="entry name" value="Arc"/>
    <property type="match status" value="1"/>
</dbReference>
<dbReference type="GO" id="GO:0006355">
    <property type="term" value="P:regulation of DNA-templated transcription"/>
    <property type="evidence" value="ECO:0007669"/>
    <property type="project" value="InterPro"/>
</dbReference>
<dbReference type="SUPFAM" id="SSF47598">
    <property type="entry name" value="Ribbon-helix-helix"/>
    <property type="match status" value="1"/>
</dbReference>
<proteinExistence type="predicted"/>
<dbReference type="Gene3D" id="1.10.1220.10">
    <property type="entry name" value="Met repressor-like"/>
    <property type="match status" value="1"/>
</dbReference>
<keyword evidence="2" id="KW-0238">DNA-binding</keyword>
<evidence type="ECO:0000313" key="2">
    <source>
        <dbReference type="EMBL" id="RLL31763.1"/>
    </source>
</evidence>
<evidence type="ECO:0000313" key="3">
    <source>
        <dbReference type="Proteomes" id="UP000267166"/>
    </source>
</evidence>
<comment type="caution">
    <text evidence="2">The sequence shown here is derived from an EMBL/GenBank/DDBJ whole genome shotgun (WGS) entry which is preliminary data.</text>
</comment>
<dbReference type="InterPro" id="IPR010985">
    <property type="entry name" value="Ribbon_hlx_hlx"/>
</dbReference>
<reference evidence="2 3" key="1">
    <citation type="submission" date="2018-09" db="EMBL/GenBank/DDBJ databases">
        <title>The draft genome of Acinetobacter sp. strains.</title>
        <authorList>
            <person name="Qin J."/>
            <person name="Feng Y."/>
            <person name="Zong Z."/>
        </authorList>
    </citation>
    <scope>NUCLEOTIDE SEQUENCE [LARGE SCALE GENOMIC DNA]</scope>
    <source>
        <strain evidence="2 3">WCHAc060003</strain>
    </source>
</reference>
<dbReference type="EMBL" id="RCHD01000042">
    <property type="protein sequence ID" value="RLL31763.1"/>
    <property type="molecule type" value="Genomic_DNA"/>
</dbReference>
<protein>
    <submittedName>
        <fullName evidence="2">Arc family DNA-binding protein</fullName>
    </submittedName>
</protein>
<dbReference type="GO" id="GO:0003677">
    <property type="term" value="F:DNA binding"/>
    <property type="evidence" value="ECO:0007669"/>
    <property type="project" value="UniProtKB-KW"/>
</dbReference>
<sequence length="79" mass="9033">MIDKVRTLNQEDWKRTQIRMPQEQYQTVVDYAEKNNLSLNSAVLELLDKALDSDSAVSVNDQSISKIADKVVERLKKAP</sequence>
<organism evidence="2 3">
    <name type="scientific">Acinetobacter cumulans</name>
    <dbReference type="NCBI Taxonomy" id="2136182"/>
    <lineage>
        <taxon>Bacteria</taxon>
        <taxon>Pseudomonadati</taxon>
        <taxon>Pseudomonadota</taxon>
        <taxon>Gammaproteobacteria</taxon>
        <taxon>Moraxellales</taxon>
        <taxon>Moraxellaceae</taxon>
        <taxon>Acinetobacter</taxon>
    </lineage>
</organism>
<evidence type="ECO:0000259" key="1">
    <source>
        <dbReference type="Pfam" id="PF03869"/>
    </source>
</evidence>
<accession>A0A498D531</accession>
<feature type="domain" description="Arc-like DNA binding" evidence="1">
    <location>
        <begin position="18"/>
        <end position="57"/>
    </location>
</feature>
<name>A0A498D531_9GAMM</name>